<evidence type="ECO:0008006" key="2">
    <source>
        <dbReference type="Google" id="ProtNLM"/>
    </source>
</evidence>
<sequence length="106" mass="12037">MVLGLRTKTRRSPSVQLDYIIHIQEIKPWPPSQSLRTLRAVLIQWEYGEKTSGFTNQVVPSLGTGSGVGDGRIEFNESFRLPVTLMREMSIRGGDGRHFSEELHRV</sequence>
<dbReference type="EMBL" id="JACGWM010000013">
    <property type="protein sequence ID" value="KAL0331872.1"/>
    <property type="molecule type" value="Genomic_DNA"/>
</dbReference>
<reference evidence="1" key="1">
    <citation type="submission" date="2020-06" db="EMBL/GenBank/DDBJ databases">
        <authorList>
            <person name="Li T."/>
            <person name="Hu X."/>
            <person name="Zhang T."/>
            <person name="Song X."/>
            <person name="Zhang H."/>
            <person name="Dai N."/>
            <person name="Sheng W."/>
            <person name="Hou X."/>
            <person name="Wei L."/>
        </authorList>
    </citation>
    <scope>NUCLEOTIDE SEQUENCE</scope>
    <source>
        <strain evidence="1">KEN8</strain>
        <tissue evidence="1">Leaf</tissue>
    </source>
</reference>
<accession>A0AAW2MN56</accession>
<dbReference type="GO" id="GO:0005643">
    <property type="term" value="C:nuclear pore"/>
    <property type="evidence" value="ECO:0007669"/>
    <property type="project" value="InterPro"/>
</dbReference>
<dbReference type="InterPro" id="IPR021827">
    <property type="entry name" value="Nup186/Nup192/Nup205"/>
</dbReference>
<evidence type="ECO:0000313" key="1">
    <source>
        <dbReference type="EMBL" id="KAL0331872.1"/>
    </source>
</evidence>
<organism evidence="1">
    <name type="scientific">Sesamum calycinum</name>
    <dbReference type="NCBI Taxonomy" id="2727403"/>
    <lineage>
        <taxon>Eukaryota</taxon>
        <taxon>Viridiplantae</taxon>
        <taxon>Streptophyta</taxon>
        <taxon>Embryophyta</taxon>
        <taxon>Tracheophyta</taxon>
        <taxon>Spermatophyta</taxon>
        <taxon>Magnoliopsida</taxon>
        <taxon>eudicotyledons</taxon>
        <taxon>Gunneridae</taxon>
        <taxon>Pentapetalae</taxon>
        <taxon>asterids</taxon>
        <taxon>lamiids</taxon>
        <taxon>Lamiales</taxon>
        <taxon>Pedaliaceae</taxon>
        <taxon>Sesamum</taxon>
    </lineage>
</organism>
<name>A0AAW2MN56_9LAMI</name>
<dbReference type="PANTHER" id="PTHR31344">
    <property type="entry name" value="NUCLEAR PORE COMPLEX PROTEIN NUP205"/>
    <property type="match status" value="1"/>
</dbReference>
<dbReference type="PANTHER" id="PTHR31344:SF15">
    <property type="entry name" value="EEIG1_EHBP1 PROTEIN AMINO-TERMINAL DOMAIN PROTEIN"/>
    <property type="match status" value="1"/>
</dbReference>
<reference evidence="1" key="2">
    <citation type="journal article" date="2024" name="Plant">
        <title>Genomic evolution and insights into agronomic trait innovations of Sesamum species.</title>
        <authorList>
            <person name="Miao H."/>
            <person name="Wang L."/>
            <person name="Qu L."/>
            <person name="Liu H."/>
            <person name="Sun Y."/>
            <person name="Le M."/>
            <person name="Wang Q."/>
            <person name="Wei S."/>
            <person name="Zheng Y."/>
            <person name="Lin W."/>
            <person name="Duan Y."/>
            <person name="Cao H."/>
            <person name="Xiong S."/>
            <person name="Wang X."/>
            <person name="Wei L."/>
            <person name="Li C."/>
            <person name="Ma Q."/>
            <person name="Ju M."/>
            <person name="Zhao R."/>
            <person name="Li G."/>
            <person name="Mu C."/>
            <person name="Tian Q."/>
            <person name="Mei H."/>
            <person name="Zhang T."/>
            <person name="Gao T."/>
            <person name="Zhang H."/>
        </authorList>
    </citation>
    <scope>NUCLEOTIDE SEQUENCE</scope>
    <source>
        <strain evidence="1">KEN8</strain>
    </source>
</reference>
<protein>
    <recommendedName>
        <fullName evidence="2">C2 NT-type domain-containing protein</fullName>
    </recommendedName>
</protein>
<proteinExistence type="predicted"/>
<comment type="caution">
    <text evidence="1">The sequence shown here is derived from an EMBL/GenBank/DDBJ whole genome shotgun (WGS) entry which is preliminary data.</text>
</comment>
<gene>
    <name evidence="1" type="ORF">Scaly_2088700</name>
</gene>
<dbReference type="AlphaFoldDB" id="A0AAW2MN56"/>